<dbReference type="VEuPathDB" id="FungiDB:PV06_11556"/>
<dbReference type="GeneID" id="27363630"/>
<dbReference type="RefSeq" id="XP_016256382.1">
    <property type="nucleotide sequence ID" value="XM_016413248.1"/>
</dbReference>
<proteinExistence type="predicted"/>
<organism evidence="1 2">
    <name type="scientific">Exophiala oligosperma</name>
    <dbReference type="NCBI Taxonomy" id="215243"/>
    <lineage>
        <taxon>Eukaryota</taxon>
        <taxon>Fungi</taxon>
        <taxon>Dikarya</taxon>
        <taxon>Ascomycota</taxon>
        <taxon>Pezizomycotina</taxon>
        <taxon>Eurotiomycetes</taxon>
        <taxon>Chaetothyriomycetidae</taxon>
        <taxon>Chaetothyriales</taxon>
        <taxon>Herpotrichiellaceae</taxon>
        <taxon>Exophiala</taxon>
    </lineage>
</organism>
<dbReference type="HOGENOM" id="CLU_1441068_0_0_1"/>
<sequence length="188" mass="21895">MEDTPLLRVDCLVTGFLNSLPFFLSRHEELLHLSTPINDCRDLRLQDFSLRFGLRFLCFNQTVRVILAARHAAYHFENWIERKQGANIVQFAIHSFGVGANLSEVGEMVRNGQKLTEIEHQCQNIYIQFWIAQDWDRFQATPTSDLLRISNDFLKLGLVKNILRILPQRFPVTSHFDYHGTIAFTKQC</sequence>
<evidence type="ECO:0000313" key="1">
    <source>
        <dbReference type="EMBL" id="KIW36166.1"/>
    </source>
</evidence>
<evidence type="ECO:0000313" key="2">
    <source>
        <dbReference type="Proteomes" id="UP000053342"/>
    </source>
</evidence>
<gene>
    <name evidence="1" type="ORF">PV06_11556</name>
</gene>
<accession>A0A0D2A764</accession>
<reference evidence="1 2" key="1">
    <citation type="submission" date="2015-01" db="EMBL/GenBank/DDBJ databases">
        <title>The Genome Sequence of Exophiala oligosperma CBS72588.</title>
        <authorList>
            <consortium name="The Broad Institute Genomics Platform"/>
            <person name="Cuomo C."/>
            <person name="de Hoog S."/>
            <person name="Gorbushina A."/>
            <person name="Stielow B."/>
            <person name="Teixiera M."/>
            <person name="Abouelleil A."/>
            <person name="Chapman S.B."/>
            <person name="Priest M."/>
            <person name="Young S.K."/>
            <person name="Wortman J."/>
            <person name="Nusbaum C."/>
            <person name="Birren B."/>
        </authorList>
    </citation>
    <scope>NUCLEOTIDE SEQUENCE [LARGE SCALE GENOMIC DNA]</scope>
    <source>
        <strain evidence="1 2">CBS 72588</strain>
    </source>
</reference>
<name>A0A0D2A764_9EURO</name>
<dbReference type="AlphaFoldDB" id="A0A0D2A764"/>
<dbReference type="EMBL" id="KN847371">
    <property type="protein sequence ID" value="KIW36166.1"/>
    <property type="molecule type" value="Genomic_DNA"/>
</dbReference>
<keyword evidence="2" id="KW-1185">Reference proteome</keyword>
<protein>
    <submittedName>
        <fullName evidence="1">Uncharacterized protein</fullName>
    </submittedName>
</protein>
<dbReference type="Proteomes" id="UP000053342">
    <property type="component" value="Unassembled WGS sequence"/>
</dbReference>